<comment type="caution">
    <text evidence="2">The sequence shown here is derived from an EMBL/GenBank/DDBJ whole genome shotgun (WGS) entry which is preliminary data.</text>
</comment>
<keyword evidence="1" id="KW-0732">Signal</keyword>
<reference evidence="2 3" key="1">
    <citation type="submission" date="2017-11" db="EMBL/GenBank/DDBJ databases">
        <title>Infants hospitalized years apart are colonized by the same room-sourced microbial strains.</title>
        <authorList>
            <person name="Brooks B."/>
            <person name="Olm M.R."/>
            <person name="Firek B.A."/>
            <person name="Baker R."/>
            <person name="Thomas B.C."/>
            <person name="Morowitz M.J."/>
            <person name="Banfield J.F."/>
        </authorList>
    </citation>
    <scope>NUCLEOTIDE SEQUENCE [LARGE SCALE GENOMIC DNA]</scope>
    <source>
        <strain evidence="2">S2_003_000_R3_20</strain>
    </source>
</reference>
<dbReference type="EMBL" id="QFQJ01000104">
    <property type="protein sequence ID" value="PZQ86128.1"/>
    <property type="molecule type" value="Genomic_DNA"/>
</dbReference>
<evidence type="ECO:0000256" key="1">
    <source>
        <dbReference type="SAM" id="SignalP"/>
    </source>
</evidence>
<dbReference type="AlphaFoldDB" id="A0A2W5R7N3"/>
<organism evidence="2 3">
    <name type="scientific">Acinetobacter johnsonii</name>
    <dbReference type="NCBI Taxonomy" id="40214"/>
    <lineage>
        <taxon>Bacteria</taxon>
        <taxon>Pseudomonadati</taxon>
        <taxon>Pseudomonadota</taxon>
        <taxon>Gammaproteobacteria</taxon>
        <taxon>Moraxellales</taxon>
        <taxon>Moraxellaceae</taxon>
        <taxon>Acinetobacter</taxon>
    </lineage>
</organism>
<gene>
    <name evidence="2" type="ORF">DI542_14995</name>
</gene>
<dbReference type="Proteomes" id="UP000249282">
    <property type="component" value="Unassembled WGS sequence"/>
</dbReference>
<name>A0A2W5R7N3_ACIJO</name>
<feature type="chain" id="PRO_5015845697" evidence="1">
    <location>
        <begin position="25"/>
        <end position="172"/>
    </location>
</feature>
<evidence type="ECO:0000313" key="2">
    <source>
        <dbReference type="EMBL" id="PZQ86128.1"/>
    </source>
</evidence>
<accession>A0A2W5R7N3</accession>
<feature type="signal peptide" evidence="1">
    <location>
        <begin position="1"/>
        <end position="24"/>
    </location>
</feature>
<protein>
    <submittedName>
        <fullName evidence="2">Uncharacterized protein</fullName>
    </submittedName>
</protein>
<proteinExistence type="predicted"/>
<evidence type="ECO:0000313" key="3">
    <source>
        <dbReference type="Proteomes" id="UP000249282"/>
    </source>
</evidence>
<sequence>MKKIITASLVGTLLVTGTSTVVNAQTQSQSQQGNVQKQETITNDVKNDKRYQALSPQAKDSFKTLVEANNYNNTEQMELLNNTAQTKGMDKNGNTERGKIGITKKVVKQAWNSLPTKVKKKIGTQSKFYAALKAVDHFTGDVEDEIYKQMKGLGLSDNYAWIATKAITLIIL</sequence>